<keyword evidence="3" id="KW-1185">Reference proteome</keyword>
<name>A0A2I0IZ52_PUNGR</name>
<evidence type="ECO:0000313" key="3">
    <source>
        <dbReference type="Proteomes" id="UP000233551"/>
    </source>
</evidence>
<dbReference type="AlphaFoldDB" id="A0A2I0IZ52"/>
<gene>
    <name evidence="2" type="ORF">CRG98_030648</name>
</gene>
<feature type="region of interest" description="Disordered" evidence="1">
    <location>
        <begin position="1"/>
        <end position="22"/>
    </location>
</feature>
<dbReference type="EMBL" id="PGOL01002306">
    <property type="protein sequence ID" value="PKI48950.1"/>
    <property type="molecule type" value="Genomic_DNA"/>
</dbReference>
<accession>A0A2I0IZ52</accession>
<reference evidence="2 3" key="1">
    <citation type="submission" date="2017-11" db="EMBL/GenBank/DDBJ databases">
        <title>De-novo sequencing of pomegranate (Punica granatum L.) genome.</title>
        <authorList>
            <person name="Akparov Z."/>
            <person name="Amiraslanov A."/>
            <person name="Hajiyeva S."/>
            <person name="Abbasov M."/>
            <person name="Kaur K."/>
            <person name="Hamwieh A."/>
            <person name="Solovyev V."/>
            <person name="Salamov A."/>
            <person name="Braich B."/>
            <person name="Kosarev P."/>
            <person name="Mahmoud A."/>
            <person name="Hajiyev E."/>
            <person name="Babayeva S."/>
            <person name="Izzatullayeva V."/>
            <person name="Mammadov A."/>
            <person name="Mammadov A."/>
            <person name="Sharifova S."/>
            <person name="Ojaghi J."/>
            <person name="Eynullazada K."/>
            <person name="Bayramov B."/>
            <person name="Abdulazimova A."/>
            <person name="Shahmuradov I."/>
        </authorList>
    </citation>
    <scope>NUCLEOTIDE SEQUENCE [LARGE SCALE GENOMIC DNA]</scope>
    <source>
        <strain evidence="3">cv. AG2017</strain>
        <tissue evidence="2">Leaf</tissue>
    </source>
</reference>
<evidence type="ECO:0000313" key="2">
    <source>
        <dbReference type="EMBL" id="PKI48950.1"/>
    </source>
</evidence>
<evidence type="ECO:0000256" key="1">
    <source>
        <dbReference type="SAM" id="MobiDB-lite"/>
    </source>
</evidence>
<feature type="compositionally biased region" description="Basic and acidic residues" evidence="1">
    <location>
        <begin position="8"/>
        <end position="22"/>
    </location>
</feature>
<comment type="caution">
    <text evidence="2">The sequence shown here is derived from an EMBL/GenBank/DDBJ whole genome shotgun (WGS) entry which is preliminary data.</text>
</comment>
<proteinExistence type="predicted"/>
<organism evidence="2 3">
    <name type="scientific">Punica granatum</name>
    <name type="common">Pomegranate</name>
    <dbReference type="NCBI Taxonomy" id="22663"/>
    <lineage>
        <taxon>Eukaryota</taxon>
        <taxon>Viridiplantae</taxon>
        <taxon>Streptophyta</taxon>
        <taxon>Embryophyta</taxon>
        <taxon>Tracheophyta</taxon>
        <taxon>Spermatophyta</taxon>
        <taxon>Magnoliopsida</taxon>
        <taxon>eudicotyledons</taxon>
        <taxon>Gunneridae</taxon>
        <taxon>Pentapetalae</taxon>
        <taxon>rosids</taxon>
        <taxon>malvids</taxon>
        <taxon>Myrtales</taxon>
        <taxon>Lythraceae</taxon>
        <taxon>Punica</taxon>
    </lineage>
</organism>
<protein>
    <submittedName>
        <fullName evidence="2">Uncharacterized protein</fullName>
    </submittedName>
</protein>
<dbReference type="Proteomes" id="UP000233551">
    <property type="component" value="Unassembled WGS sequence"/>
</dbReference>
<sequence>MRGKSRGSVRESGDSVERLEGCSNAKDARSGVHERRARGQACTSIRVEHWSTWACALGRLARDVRVDGRLARERAAAPNFGLPNEDEDECEPSIFHVEEAKALMSIDEGLSVVFKLLDIFKQECKLASCIEEEEASRIKGDSSWASRLSHDRKGETGKKLGSQLIAHSSLGVRTKC</sequence>